<dbReference type="eggNOG" id="KOG2435">
    <property type="taxonomic scope" value="Eukaryota"/>
</dbReference>
<dbReference type="GO" id="GO:0032981">
    <property type="term" value="P:mitochondrial respiratory chain complex I assembly"/>
    <property type="evidence" value="ECO:0007669"/>
    <property type="project" value="TreeGrafter"/>
</dbReference>
<evidence type="ECO:0000256" key="2">
    <source>
        <dbReference type="ARBA" id="ARBA00007884"/>
    </source>
</evidence>
<evidence type="ECO:0000259" key="5">
    <source>
        <dbReference type="Pfam" id="PF08547"/>
    </source>
</evidence>
<comment type="subcellular location">
    <subcellularLocation>
        <location evidence="1">Mitochondrion</location>
    </subcellularLocation>
</comment>
<keyword evidence="4" id="KW-0143">Chaperone</keyword>
<feature type="non-terminal residue" evidence="6">
    <location>
        <position position="1"/>
    </location>
</feature>
<dbReference type="InterPro" id="IPR013857">
    <property type="entry name" value="NADH-UbQ_OxRdtase-assoc_prot30"/>
</dbReference>
<proteinExistence type="inferred from homology"/>
<organism evidence="7">
    <name type="scientific">Micromonas pusilla (strain CCMP1545)</name>
    <name type="common">Picoplanktonic green alga</name>
    <dbReference type="NCBI Taxonomy" id="564608"/>
    <lineage>
        <taxon>Eukaryota</taxon>
        <taxon>Viridiplantae</taxon>
        <taxon>Chlorophyta</taxon>
        <taxon>Mamiellophyceae</taxon>
        <taxon>Mamiellales</taxon>
        <taxon>Mamiellaceae</taxon>
        <taxon>Micromonas</taxon>
    </lineage>
</organism>
<evidence type="ECO:0000256" key="3">
    <source>
        <dbReference type="ARBA" id="ARBA00023128"/>
    </source>
</evidence>
<dbReference type="RefSeq" id="XP_003059907.1">
    <property type="nucleotide sequence ID" value="XM_003059861.1"/>
</dbReference>
<dbReference type="PANTHER" id="PTHR13194">
    <property type="entry name" value="COMPLEX I INTERMEDIATE-ASSOCIATED PROTEIN 30"/>
    <property type="match status" value="1"/>
</dbReference>
<accession>C1MWD6</accession>
<dbReference type="GeneID" id="9685634"/>
<keyword evidence="7" id="KW-1185">Reference proteome</keyword>
<evidence type="ECO:0000256" key="1">
    <source>
        <dbReference type="ARBA" id="ARBA00004173"/>
    </source>
</evidence>
<comment type="similarity">
    <text evidence="2">Belongs to the CIA30 family.</text>
</comment>
<evidence type="ECO:0000313" key="7">
    <source>
        <dbReference type="Proteomes" id="UP000001876"/>
    </source>
</evidence>
<feature type="non-terminal residue" evidence="6">
    <location>
        <position position="118"/>
    </location>
</feature>
<evidence type="ECO:0000313" key="6">
    <source>
        <dbReference type="EMBL" id="EEH55859.1"/>
    </source>
</evidence>
<dbReference type="GO" id="GO:0006120">
    <property type="term" value="P:mitochondrial electron transport, NADH to ubiquinone"/>
    <property type="evidence" value="ECO:0007669"/>
    <property type="project" value="TreeGrafter"/>
</dbReference>
<feature type="domain" description="NADH:ubiquinone oxidoreductase intermediate-associated protein 30" evidence="5">
    <location>
        <begin position="2"/>
        <end position="110"/>
    </location>
</feature>
<sequence>YFDLEAATALRYRVFSDGKPYVLSLKTDDWVTNAKDDLWQAFLFAPAGRWADVVVPMDRFLKTHRGRVMRHKYAMRQGRVIGFGVGVVGGGGGFAGDLETSATGPFKLEIASIAALRL</sequence>
<dbReference type="Proteomes" id="UP000001876">
    <property type="component" value="Unassembled WGS sequence"/>
</dbReference>
<dbReference type="SUPFAM" id="SSF49785">
    <property type="entry name" value="Galactose-binding domain-like"/>
    <property type="match status" value="1"/>
</dbReference>
<evidence type="ECO:0000256" key="4">
    <source>
        <dbReference type="ARBA" id="ARBA00023186"/>
    </source>
</evidence>
<dbReference type="PANTHER" id="PTHR13194:SF18">
    <property type="entry name" value="COMPLEX I INTERMEDIATE-ASSOCIATED PROTEIN 30, MITOCHONDRIAL"/>
    <property type="match status" value="1"/>
</dbReference>
<dbReference type="OMA" id="WQAFIFI"/>
<reference evidence="6 7" key="1">
    <citation type="journal article" date="2009" name="Science">
        <title>Green evolution and dynamic adaptations revealed by genomes of the marine picoeukaryotes Micromonas.</title>
        <authorList>
            <person name="Worden A.Z."/>
            <person name="Lee J.H."/>
            <person name="Mock T."/>
            <person name="Rouze P."/>
            <person name="Simmons M.P."/>
            <person name="Aerts A.L."/>
            <person name="Allen A.E."/>
            <person name="Cuvelier M.L."/>
            <person name="Derelle E."/>
            <person name="Everett M.V."/>
            <person name="Foulon E."/>
            <person name="Grimwood J."/>
            <person name="Gundlach H."/>
            <person name="Henrissat B."/>
            <person name="Napoli C."/>
            <person name="McDonald S.M."/>
            <person name="Parker M.S."/>
            <person name="Rombauts S."/>
            <person name="Salamov A."/>
            <person name="Von Dassow P."/>
            <person name="Badger J.H."/>
            <person name="Coutinho P.M."/>
            <person name="Demir E."/>
            <person name="Dubchak I."/>
            <person name="Gentemann C."/>
            <person name="Eikrem W."/>
            <person name="Gready J.E."/>
            <person name="John U."/>
            <person name="Lanier W."/>
            <person name="Lindquist E.A."/>
            <person name="Lucas S."/>
            <person name="Mayer K.F."/>
            <person name="Moreau H."/>
            <person name="Not F."/>
            <person name="Otillar R."/>
            <person name="Panaud O."/>
            <person name="Pangilinan J."/>
            <person name="Paulsen I."/>
            <person name="Piegu B."/>
            <person name="Poliakov A."/>
            <person name="Robbens S."/>
            <person name="Schmutz J."/>
            <person name="Toulza E."/>
            <person name="Wyss T."/>
            <person name="Zelensky A."/>
            <person name="Zhou K."/>
            <person name="Armbrust E.V."/>
            <person name="Bhattacharya D."/>
            <person name="Goodenough U.W."/>
            <person name="Van de Peer Y."/>
            <person name="Grigoriev I.V."/>
        </authorList>
    </citation>
    <scope>NUCLEOTIDE SEQUENCE [LARGE SCALE GENOMIC DNA]</scope>
    <source>
        <strain evidence="6 7">CCMP1545</strain>
    </source>
</reference>
<dbReference type="OrthoDB" id="42561at2759"/>
<dbReference type="AlphaFoldDB" id="C1MWD6"/>
<dbReference type="InterPro" id="IPR008979">
    <property type="entry name" value="Galactose-bd-like_sf"/>
</dbReference>
<dbReference type="KEGG" id="mpp:MICPUCDRAFT_9082"/>
<dbReference type="GO" id="GO:0005739">
    <property type="term" value="C:mitochondrion"/>
    <property type="evidence" value="ECO:0007669"/>
    <property type="project" value="UniProtKB-SubCell"/>
</dbReference>
<gene>
    <name evidence="6" type="ORF">MICPUCDRAFT_9082</name>
</gene>
<name>C1MWD6_MICPC</name>
<dbReference type="InterPro" id="IPR039131">
    <property type="entry name" value="NDUFAF1"/>
</dbReference>
<dbReference type="STRING" id="564608.C1MWD6"/>
<protein>
    <submittedName>
        <fullName evidence="6">Predicted protein</fullName>
    </submittedName>
</protein>
<keyword evidence="3" id="KW-0496">Mitochondrion</keyword>
<dbReference type="EMBL" id="GG663741">
    <property type="protein sequence ID" value="EEH55859.1"/>
    <property type="molecule type" value="Genomic_DNA"/>
</dbReference>
<dbReference type="Pfam" id="PF08547">
    <property type="entry name" value="CIA30"/>
    <property type="match status" value="1"/>
</dbReference>
<dbReference type="GO" id="GO:0051082">
    <property type="term" value="F:unfolded protein binding"/>
    <property type="evidence" value="ECO:0007669"/>
    <property type="project" value="TreeGrafter"/>
</dbReference>